<name>A0A0V1PR74_9ASCO</name>
<evidence type="ECO:0000313" key="2">
    <source>
        <dbReference type="EMBL" id="KRZ98587.1"/>
    </source>
</evidence>
<comment type="caution">
    <text evidence="2">The sequence shown here is derived from an EMBL/GenBank/DDBJ whole genome shotgun (WGS) entry which is preliminary data.</text>
</comment>
<protein>
    <recommendedName>
        <fullName evidence="4">Transcription factor domain-containing protein</fullName>
    </recommendedName>
</protein>
<dbReference type="GeneID" id="26842662"/>
<evidence type="ECO:0008006" key="4">
    <source>
        <dbReference type="Google" id="ProtNLM"/>
    </source>
</evidence>
<feature type="region of interest" description="Disordered" evidence="1">
    <location>
        <begin position="36"/>
        <end position="64"/>
    </location>
</feature>
<keyword evidence="3" id="KW-1185">Reference proteome</keyword>
<dbReference type="OrthoDB" id="2123952at2759"/>
<gene>
    <name evidence="2" type="ORF">AC631_05653</name>
</gene>
<dbReference type="Proteomes" id="UP000054251">
    <property type="component" value="Unassembled WGS sequence"/>
</dbReference>
<dbReference type="RefSeq" id="XP_015464690.1">
    <property type="nucleotide sequence ID" value="XM_015614482.1"/>
</dbReference>
<organism evidence="2 3">
    <name type="scientific">Debaryomyces fabryi</name>
    <dbReference type="NCBI Taxonomy" id="58627"/>
    <lineage>
        <taxon>Eukaryota</taxon>
        <taxon>Fungi</taxon>
        <taxon>Dikarya</taxon>
        <taxon>Ascomycota</taxon>
        <taxon>Saccharomycotina</taxon>
        <taxon>Pichiomycetes</taxon>
        <taxon>Debaryomycetaceae</taxon>
        <taxon>Debaryomyces</taxon>
    </lineage>
</organism>
<proteinExistence type="predicted"/>
<sequence>MEVDSIAQHIPPTIENKSYSLLCDIVQPSGYHVMESIPQREESRSEHGTENEKGDMSLRNEENLPINDSSSLTWYSKEKLDHLSLTNQNGPSIIGSSPSLDGFSPACADEFSILSSSRREEIGMLSFNIYKIHIEPYTPFVLYDMFNSTDSGYLDHFSKFCIHLASVSSSTNQIPLSTIDLLFEVFKGYMEDDSRYIFDEVTLSFFLLLPLRIRISDNIVQKHLGMFNKFYEKNGNSLPINLLVGALTVDAFYSLLKGTWVLTTNTSILKEVSNFVGTLNKKCFNYHYLSVACFLYKLIMVVSNIKLSYEEQRIEMLHLEYEMLLWPAKLTRELSVVEDDLLATPEAFFLHVIHNTLLIEFYSNALRYKNKFGKMNSIFAVPGLYQFIAGMAKSNFRLNEGLVGRWSLIANCQLHTAKLLLGLYEVMEFEEFILALRFYKKSTNVFDYEFQDHIFSQVQKLLTKNSSYKLSDDDKDGPKVFWVFRDVRSMSLQLYIDESKERLH</sequence>
<evidence type="ECO:0000313" key="3">
    <source>
        <dbReference type="Proteomes" id="UP000054251"/>
    </source>
</evidence>
<dbReference type="AlphaFoldDB" id="A0A0V1PR74"/>
<evidence type="ECO:0000256" key="1">
    <source>
        <dbReference type="SAM" id="MobiDB-lite"/>
    </source>
</evidence>
<accession>A0A0V1PR74</accession>
<dbReference type="EMBL" id="LMYN01000247">
    <property type="protein sequence ID" value="KRZ98587.1"/>
    <property type="molecule type" value="Genomic_DNA"/>
</dbReference>
<reference evidence="2 3" key="1">
    <citation type="submission" date="2015-11" db="EMBL/GenBank/DDBJ databases">
        <title>The genome of Debaryomyces fabryi.</title>
        <authorList>
            <person name="Tafer H."/>
            <person name="Lopandic K."/>
        </authorList>
    </citation>
    <scope>NUCLEOTIDE SEQUENCE [LARGE SCALE GENOMIC DNA]</scope>
    <source>
        <strain evidence="2 3">CBS 789</strain>
    </source>
</reference>
<feature type="compositionally biased region" description="Basic and acidic residues" evidence="1">
    <location>
        <begin position="38"/>
        <end position="62"/>
    </location>
</feature>